<evidence type="ECO:0000313" key="1">
    <source>
        <dbReference type="EMBL" id="SOQ58007.1"/>
    </source>
</evidence>
<sequence length="163" mass="17906">MFKELPSVVSRGWYSRFEIETPEALQVRCLLRVRNLRVVMESGIGKIVKGEIGPPVTSLAQRKRCFTYCFFGGMVVNMIIEQGLSGSIRGSGITGLFSVSRKLLSSSTEFGIAPGSGTPCRSLCFLMGITWVSSKPDFFFMKQAGNRADVLPDVKQSPPPMDT</sequence>
<dbReference type="EMBL" id="ODYU01011964">
    <property type="protein sequence ID" value="SOQ58007.1"/>
    <property type="molecule type" value="Genomic_DNA"/>
</dbReference>
<protein>
    <submittedName>
        <fullName evidence="1">SFRICE_022646</fullName>
    </submittedName>
</protein>
<dbReference type="AlphaFoldDB" id="A0A2H1WYC0"/>
<organism evidence="1">
    <name type="scientific">Spodoptera frugiperda</name>
    <name type="common">Fall armyworm</name>
    <dbReference type="NCBI Taxonomy" id="7108"/>
    <lineage>
        <taxon>Eukaryota</taxon>
        <taxon>Metazoa</taxon>
        <taxon>Ecdysozoa</taxon>
        <taxon>Arthropoda</taxon>
        <taxon>Hexapoda</taxon>
        <taxon>Insecta</taxon>
        <taxon>Pterygota</taxon>
        <taxon>Neoptera</taxon>
        <taxon>Endopterygota</taxon>
        <taxon>Lepidoptera</taxon>
        <taxon>Glossata</taxon>
        <taxon>Ditrysia</taxon>
        <taxon>Noctuoidea</taxon>
        <taxon>Noctuidae</taxon>
        <taxon>Amphipyrinae</taxon>
        <taxon>Spodoptera</taxon>
    </lineage>
</organism>
<gene>
    <name evidence="1" type="ORF">SFRICE_022646</name>
</gene>
<accession>A0A2H1WYC0</accession>
<proteinExistence type="predicted"/>
<name>A0A2H1WYC0_SPOFR</name>
<reference evidence="1" key="1">
    <citation type="submission" date="2016-07" db="EMBL/GenBank/DDBJ databases">
        <authorList>
            <person name="Bretaudeau A."/>
        </authorList>
    </citation>
    <scope>NUCLEOTIDE SEQUENCE</scope>
    <source>
        <strain evidence="1">Rice</strain>
        <tissue evidence="1">Whole body</tissue>
    </source>
</reference>